<dbReference type="RefSeq" id="WP_310344234.1">
    <property type="nucleotide sequence ID" value="NZ_JAVDXO010000007.1"/>
</dbReference>
<keyword evidence="3" id="KW-1185">Reference proteome</keyword>
<dbReference type="Proteomes" id="UP001268089">
    <property type="component" value="Unassembled WGS sequence"/>
</dbReference>
<evidence type="ECO:0000313" key="3">
    <source>
        <dbReference type="Proteomes" id="UP001268089"/>
    </source>
</evidence>
<protein>
    <recommendedName>
        <fullName evidence="4">DUF4129 domain-containing protein</fullName>
    </recommendedName>
</protein>
<evidence type="ECO:0000313" key="2">
    <source>
        <dbReference type="EMBL" id="MDR7307755.1"/>
    </source>
</evidence>
<sequence>MDEALKYLPLVTVCVTVIGASATFLVGLLKWIAQRKTEQEQRQYEAFHRMVCIASGVDETGRVIKMAQQVAAIYQLQAYKQYAFAAIPVLQQLRFELGAPTDPRADYIETALNNTIKALSEL</sequence>
<dbReference type="EMBL" id="JAVDXO010000007">
    <property type="protein sequence ID" value="MDR7307755.1"/>
    <property type="molecule type" value="Genomic_DNA"/>
</dbReference>
<reference evidence="2 3" key="1">
    <citation type="submission" date="2023-07" db="EMBL/GenBank/DDBJ databases">
        <title>Sorghum-associated microbial communities from plants grown in Nebraska, USA.</title>
        <authorList>
            <person name="Schachtman D."/>
        </authorList>
    </citation>
    <scope>NUCLEOTIDE SEQUENCE [LARGE SCALE GENOMIC DNA]</scope>
    <source>
        <strain evidence="2 3">BE308</strain>
    </source>
</reference>
<accession>A0ABU1ZQE0</accession>
<organism evidence="2 3">
    <name type="scientific">Rhodoferax saidenbachensis</name>
    <dbReference type="NCBI Taxonomy" id="1484693"/>
    <lineage>
        <taxon>Bacteria</taxon>
        <taxon>Pseudomonadati</taxon>
        <taxon>Pseudomonadota</taxon>
        <taxon>Betaproteobacteria</taxon>
        <taxon>Burkholderiales</taxon>
        <taxon>Comamonadaceae</taxon>
        <taxon>Rhodoferax</taxon>
    </lineage>
</organism>
<proteinExistence type="predicted"/>
<comment type="caution">
    <text evidence="2">The sequence shown here is derived from an EMBL/GenBank/DDBJ whole genome shotgun (WGS) entry which is preliminary data.</text>
</comment>
<keyword evidence="1" id="KW-0812">Transmembrane</keyword>
<name>A0ABU1ZQE0_9BURK</name>
<gene>
    <name evidence="2" type="ORF">J2X15_003059</name>
</gene>
<feature type="transmembrane region" description="Helical" evidence="1">
    <location>
        <begin position="6"/>
        <end position="33"/>
    </location>
</feature>
<evidence type="ECO:0008006" key="4">
    <source>
        <dbReference type="Google" id="ProtNLM"/>
    </source>
</evidence>
<keyword evidence="1" id="KW-0472">Membrane</keyword>
<keyword evidence="1" id="KW-1133">Transmembrane helix</keyword>
<evidence type="ECO:0000256" key="1">
    <source>
        <dbReference type="SAM" id="Phobius"/>
    </source>
</evidence>